<gene>
    <name evidence="2" type="ORF">FSB75_21315</name>
</gene>
<proteinExistence type="predicted"/>
<reference evidence="2 3" key="1">
    <citation type="journal article" date="2015" name="Int. J. Syst. Evol. Microbiol.">
        <title>Flavisolibacter ginsenosidimutans sp. nov., with ginsenoside-converting activity isolated from soil used for cultivating ginseng.</title>
        <authorList>
            <person name="Zhao Y."/>
            <person name="Liu Q."/>
            <person name="Kang M.S."/>
            <person name="Jin F."/>
            <person name="Yu H."/>
            <person name="Im W.T."/>
        </authorList>
    </citation>
    <scope>NUCLEOTIDE SEQUENCE [LARGE SCALE GENOMIC DNA]</scope>
    <source>
        <strain evidence="2 3">Gsoil 636</strain>
    </source>
</reference>
<organism evidence="2 3">
    <name type="scientific">Flavisolibacter ginsenosidimutans</name>
    <dbReference type="NCBI Taxonomy" id="661481"/>
    <lineage>
        <taxon>Bacteria</taxon>
        <taxon>Pseudomonadati</taxon>
        <taxon>Bacteroidota</taxon>
        <taxon>Chitinophagia</taxon>
        <taxon>Chitinophagales</taxon>
        <taxon>Chitinophagaceae</taxon>
        <taxon>Flavisolibacter</taxon>
    </lineage>
</organism>
<dbReference type="RefSeq" id="WP_146791583.1">
    <property type="nucleotide sequence ID" value="NZ_BAABIO010000003.1"/>
</dbReference>
<dbReference type="KEGG" id="fgg:FSB75_21315"/>
<dbReference type="AlphaFoldDB" id="A0A5B8UNX7"/>
<dbReference type="EMBL" id="CP042433">
    <property type="protein sequence ID" value="QEC58334.1"/>
    <property type="molecule type" value="Genomic_DNA"/>
</dbReference>
<evidence type="ECO:0000256" key="1">
    <source>
        <dbReference type="SAM" id="Phobius"/>
    </source>
</evidence>
<name>A0A5B8UNX7_9BACT</name>
<dbReference type="GO" id="GO:0015627">
    <property type="term" value="C:type II protein secretion system complex"/>
    <property type="evidence" value="ECO:0007669"/>
    <property type="project" value="TreeGrafter"/>
</dbReference>
<dbReference type="SUPFAM" id="SSF47781">
    <property type="entry name" value="RuvA domain 2-like"/>
    <property type="match status" value="3"/>
</dbReference>
<dbReference type="PANTHER" id="PTHR21180:SF32">
    <property type="entry name" value="ENDONUCLEASE_EXONUCLEASE_PHOSPHATASE FAMILY DOMAIN-CONTAINING PROTEIN 1"/>
    <property type="match status" value="1"/>
</dbReference>
<dbReference type="GO" id="GO:0015628">
    <property type="term" value="P:protein secretion by the type II secretion system"/>
    <property type="evidence" value="ECO:0007669"/>
    <property type="project" value="TreeGrafter"/>
</dbReference>
<sequence>MLKQKWVKEYLVFNRKDRIGVFVFIAVVSGCIFLPKLFSKSAEPLALKQDAAVVFAMDTLQKRQVAKKDFARNENENYPYRYERSETKTYTNGELFQFDPNTISLADWERLGLNERTGKTILKYVSKGGKFYKSEDLQKIWGMPEGFYERVKDYVKITSIARNYPAYENKPFAREERKPTVININEADTTAFIALPGIGSKLSARIINFREKLGGFYSIEQIGETWGLPDSTFQKLKPRFQISGENVRRINLNTATKDELKQHPYVRWNLANAIVEYRNQHGMFKNLEDLRNIALVDEATFEKIVHYLSL</sequence>
<dbReference type="InterPro" id="IPR051675">
    <property type="entry name" value="Endo/Exo/Phosphatase_dom_1"/>
</dbReference>
<dbReference type="PANTHER" id="PTHR21180">
    <property type="entry name" value="ENDONUCLEASE/EXONUCLEASE/PHOSPHATASE FAMILY DOMAIN-CONTAINING PROTEIN 1"/>
    <property type="match status" value="1"/>
</dbReference>
<dbReference type="OrthoDB" id="981124at2"/>
<protein>
    <submittedName>
        <fullName evidence="2">Helix-hairpin-helix domain-containing protein</fullName>
    </submittedName>
</protein>
<dbReference type="Gene3D" id="1.10.150.280">
    <property type="entry name" value="AF1531-like domain"/>
    <property type="match status" value="2"/>
</dbReference>
<evidence type="ECO:0000313" key="2">
    <source>
        <dbReference type="EMBL" id="QEC58334.1"/>
    </source>
</evidence>
<accession>A0A5B8UNX7</accession>
<dbReference type="PROSITE" id="PS51257">
    <property type="entry name" value="PROKAR_LIPOPROTEIN"/>
    <property type="match status" value="1"/>
</dbReference>
<keyword evidence="1" id="KW-0472">Membrane</keyword>
<keyword evidence="1" id="KW-0812">Transmembrane</keyword>
<dbReference type="Proteomes" id="UP000321204">
    <property type="component" value="Chromosome"/>
</dbReference>
<feature type="transmembrane region" description="Helical" evidence="1">
    <location>
        <begin position="21"/>
        <end position="38"/>
    </location>
</feature>
<keyword evidence="1" id="KW-1133">Transmembrane helix</keyword>
<evidence type="ECO:0000313" key="3">
    <source>
        <dbReference type="Proteomes" id="UP000321204"/>
    </source>
</evidence>
<dbReference type="InterPro" id="IPR010994">
    <property type="entry name" value="RuvA_2-like"/>
</dbReference>
<dbReference type="Pfam" id="PF12836">
    <property type="entry name" value="HHH_3"/>
    <property type="match status" value="3"/>
</dbReference>
<keyword evidence="3" id="KW-1185">Reference proteome</keyword>